<organism evidence="1 2">
    <name type="scientific">Phytophthora infestans</name>
    <name type="common">Potato late blight agent</name>
    <name type="synonym">Botrytis infestans</name>
    <dbReference type="NCBI Taxonomy" id="4787"/>
    <lineage>
        <taxon>Eukaryota</taxon>
        <taxon>Sar</taxon>
        <taxon>Stramenopiles</taxon>
        <taxon>Oomycota</taxon>
        <taxon>Peronosporomycetes</taxon>
        <taxon>Peronosporales</taxon>
        <taxon>Peronosporaceae</taxon>
        <taxon>Phytophthora</taxon>
    </lineage>
</organism>
<reference evidence="1" key="1">
    <citation type="submission" date="2020-03" db="EMBL/GenBank/DDBJ databases">
        <title>Hybrid Assembly of Korean Phytophthora infestans isolates.</title>
        <authorList>
            <person name="Prokchorchik M."/>
            <person name="Lee Y."/>
            <person name="Seo J."/>
            <person name="Cho J.-H."/>
            <person name="Park Y.-E."/>
            <person name="Jang D.-C."/>
            <person name="Im J.-S."/>
            <person name="Choi J.-G."/>
            <person name="Park H.-J."/>
            <person name="Lee G.-B."/>
            <person name="Lee Y.-G."/>
            <person name="Hong S.-Y."/>
            <person name="Cho K."/>
            <person name="Sohn K.H."/>
        </authorList>
    </citation>
    <scope>NUCLEOTIDE SEQUENCE</scope>
    <source>
        <strain evidence="1">KR_2_A2</strain>
    </source>
</reference>
<dbReference type="Proteomes" id="UP000704712">
    <property type="component" value="Unassembled WGS sequence"/>
</dbReference>
<evidence type="ECO:0000313" key="2">
    <source>
        <dbReference type="Proteomes" id="UP000704712"/>
    </source>
</evidence>
<evidence type="ECO:0000313" key="1">
    <source>
        <dbReference type="EMBL" id="KAF4140883.1"/>
    </source>
</evidence>
<dbReference type="EMBL" id="JAACNO010001405">
    <property type="protein sequence ID" value="KAF4140883.1"/>
    <property type="molecule type" value="Genomic_DNA"/>
</dbReference>
<comment type="caution">
    <text evidence="1">The sequence shown here is derived from an EMBL/GenBank/DDBJ whole genome shotgun (WGS) entry which is preliminary data.</text>
</comment>
<keyword evidence="1" id="KW-0548">Nucleotidyltransferase</keyword>
<proteinExistence type="predicted"/>
<protein>
    <submittedName>
        <fullName evidence="1">Reverse transcriptase (RNA-dependent DNA polymerase)</fullName>
    </submittedName>
</protein>
<feature type="non-terminal residue" evidence="1">
    <location>
        <position position="1"/>
    </location>
</feature>
<dbReference type="AlphaFoldDB" id="A0A8S9UK23"/>
<keyword evidence="1" id="KW-0695">RNA-directed DNA polymerase</keyword>
<accession>A0A8S9UK23</accession>
<sequence length="138" mass="16064">GKEKEMNSMFEEGVFELIDESKMPRAAHLLDTTEDRRRRLFSRWRSRLHKRGDFQKFGVDYCIMLSPVARMMTFRAVVAIAAKLRLEPYQGDINTAYRNAELKIKQYLQFSVEASRVSLSSMCVKSLISRAHLERSIA</sequence>
<keyword evidence="1" id="KW-0808">Transferase</keyword>
<dbReference type="GO" id="GO:0003964">
    <property type="term" value="F:RNA-directed DNA polymerase activity"/>
    <property type="evidence" value="ECO:0007669"/>
    <property type="project" value="UniProtKB-KW"/>
</dbReference>
<gene>
    <name evidence="1" type="ORF">GN958_ATG09731</name>
</gene>
<name>A0A8S9UK23_PHYIN</name>